<evidence type="ECO:0000313" key="2">
    <source>
        <dbReference type="EMBL" id="KAK3752335.1"/>
    </source>
</evidence>
<gene>
    <name evidence="2" type="ORF">RRG08_044373</name>
</gene>
<protein>
    <submittedName>
        <fullName evidence="2">Uncharacterized protein</fullName>
    </submittedName>
</protein>
<keyword evidence="3" id="KW-1185">Reference proteome</keyword>
<sequence length="223" mass="25223">MLVESVSCLDQQYQTSVPDINLCLVHYNKERTLKEIFCEVLHQHYTFPNPRSIHEIFCDATFDQNSVCSEDVQEFSASEERTFTVSPSPLNAVSSLSTVSSCPTRINPSPTIDVPTAGPSGKTPKPAKRKAEEQLLTMVQDHLKAPEEDENDAYAKTVAFKMRKLDPIQRFYAEKLMNDVLFEAGLEQLSRESYVMTRPSRLHVGQYAGSSHEVYIAYDTYDS</sequence>
<organism evidence="2 3">
    <name type="scientific">Elysia crispata</name>
    <name type="common">lettuce slug</name>
    <dbReference type="NCBI Taxonomy" id="231223"/>
    <lineage>
        <taxon>Eukaryota</taxon>
        <taxon>Metazoa</taxon>
        <taxon>Spiralia</taxon>
        <taxon>Lophotrochozoa</taxon>
        <taxon>Mollusca</taxon>
        <taxon>Gastropoda</taxon>
        <taxon>Heterobranchia</taxon>
        <taxon>Euthyneura</taxon>
        <taxon>Panpulmonata</taxon>
        <taxon>Sacoglossa</taxon>
        <taxon>Placobranchoidea</taxon>
        <taxon>Plakobranchidae</taxon>
        <taxon>Elysia</taxon>
    </lineage>
</organism>
<reference evidence="2" key="1">
    <citation type="journal article" date="2023" name="G3 (Bethesda)">
        <title>A reference genome for the long-term kleptoplast-retaining sea slug Elysia crispata morphotype clarki.</title>
        <authorList>
            <person name="Eastman K.E."/>
            <person name="Pendleton A.L."/>
            <person name="Shaikh M.A."/>
            <person name="Suttiyut T."/>
            <person name="Ogas R."/>
            <person name="Tomko P."/>
            <person name="Gavelis G."/>
            <person name="Widhalm J.R."/>
            <person name="Wisecaver J.H."/>
        </authorList>
    </citation>
    <scope>NUCLEOTIDE SEQUENCE</scope>
    <source>
        <strain evidence="2">ECLA1</strain>
    </source>
</reference>
<evidence type="ECO:0000313" key="3">
    <source>
        <dbReference type="Proteomes" id="UP001283361"/>
    </source>
</evidence>
<dbReference type="EMBL" id="JAWDGP010005767">
    <property type="protein sequence ID" value="KAK3752335.1"/>
    <property type="molecule type" value="Genomic_DNA"/>
</dbReference>
<feature type="region of interest" description="Disordered" evidence="1">
    <location>
        <begin position="107"/>
        <end position="130"/>
    </location>
</feature>
<comment type="caution">
    <text evidence="2">The sequence shown here is derived from an EMBL/GenBank/DDBJ whole genome shotgun (WGS) entry which is preliminary data.</text>
</comment>
<name>A0AAE1D2N0_9GAST</name>
<proteinExistence type="predicted"/>
<evidence type="ECO:0000256" key="1">
    <source>
        <dbReference type="SAM" id="MobiDB-lite"/>
    </source>
</evidence>
<dbReference type="Proteomes" id="UP001283361">
    <property type="component" value="Unassembled WGS sequence"/>
</dbReference>
<accession>A0AAE1D2N0</accession>
<dbReference type="AlphaFoldDB" id="A0AAE1D2N0"/>